<accession>T1I3N3</accession>
<dbReference type="AlphaFoldDB" id="T1I3N3"/>
<sequence>MVRFSKLGSLLSLLTDLVSLTQRFFCVPRHDGKRAPLYFQQHDCKYKKKRSVACELRKMEPKEA</sequence>
<reference evidence="1" key="1">
    <citation type="submission" date="2015-05" db="UniProtKB">
        <authorList>
            <consortium name="EnsemblMetazoa"/>
        </authorList>
    </citation>
    <scope>IDENTIFICATION</scope>
</reference>
<proteinExistence type="predicted"/>
<dbReference type="VEuPathDB" id="VectorBase:RPRC010902"/>
<dbReference type="EMBL" id="ACPB03012340">
    <property type="status" value="NOT_ANNOTATED_CDS"/>
    <property type="molecule type" value="Genomic_DNA"/>
</dbReference>
<protein>
    <submittedName>
        <fullName evidence="1">Uncharacterized protein</fullName>
    </submittedName>
</protein>
<keyword evidence="2" id="KW-1185">Reference proteome</keyword>
<evidence type="ECO:0000313" key="1">
    <source>
        <dbReference type="EnsemblMetazoa" id="RPRC010902-PA"/>
    </source>
</evidence>
<evidence type="ECO:0000313" key="2">
    <source>
        <dbReference type="Proteomes" id="UP000015103"/>
    </source>
</evidence>
<dbReference type="InParanoid" id="T1I3N3"/>
<dbReference type="EnsemblMetazoa" id="RPRC010902-RA">
    <property type="protein sequence ID" value="RPRC010902-PA"/>
    <property type="gene ID" value="RPRC010902"/>
</dbReference>
<dbReference type="HOGENOM" id="CLU_2870371_0_0_1"/>
<organism evidence="1 2">
    <name type="scientific">Rhodnius prolixus</name>
    <name type="common">Triatomid bug</name>
    <dbReference type="NCBI Taxonomy" id="13249"/>
    <lineage>
        <taxon>Eukaryota</taxon>
        <taxon>Metazoa</taxon>
        <taxon>Ecdysozoa</taxon>
        <taxon>Arthropoda</taxon>
        <taxon>Hexapoda</taxon>
        <taxon>Insecta</taxon>
        <taxon>Pterygota</taxon>
        <taxon>Neoptera</taxon>
        <taxon>Paraneoptera</taxon>
        <taxon>Hemiptera</taxon>
        <taxon>Heteroptera</taxon>
        <taxon>Panheteroptera</taxon>
        <taxon>Cimicomorpha</taxon>
        <taxon>Reduviidae</taxon>
        <taxon>Triatominae</taxon>
        <taxon>Rhodnius</taxon>
    </lineage>
</organism>
<name>T1I3N3_RHOPR</name>
<dbReference type="Proteomes" id="UP000015103">
    <property type="component" value="Unassembled WGS sequence"/>
</dbReference>